<sequence length="389" mass="43171">MAWNEPGGSGNKDPWGNRNNQGPPDLDEFVKKLQDKLASLFGGKGGSGSGGGTSSGNAGSISLGVIAAVLIGIWALSGIYIVDQGRQGVVLQFGAFSMITDPGPHWYPRFIDTVDIVDVENVRSVNIGHTNDEALMLTQDENIIDIKFTVQYKVKDARDYLFSVRDPDLTLRQVTESAVREIVGKNKLDYIITEGRVVVSADVGRLIQRILDSYATGITVVNLNMQDAQPPEQVQQAFDDAIKAREDKQRQINEAEAYSNDVLPRARGKAARIIQEAKGYQAEVVARSEGETDRFRKVLAQYKKAPKVTRERLYLDTMEEVMSNSNKILVDVKNSNNLMYLPLDKLITHKPSVVESDVSSTPPPTRHRRAPVSTRDSRFNGRQRSREVR</sequence>
<dbReference type="PANTHER" id="PTHR43327">
    <property type="entry name" value="STOMATIN-LIKE PROTEIN 2, MITOCHONDRIAL"/>
    <property type="match status" value="1"/>
</dbReference>
<dbReference type="EMBL" id="UOFZ01000104">
    <property type="protein sequence ID" value="VAX13192.1"/>
    <property type="molecule type" value="Genomic_DNA"/>
</dbReference>
<evidence type="ECO:0000313" key="9">
    <source>
        <dbReference type="EMBL" id="VAX13192.1"/>
    </source>
</evidence>
<evidence type="ECO:0000256" key="7">
    <source>
        <dbReference type="SAM" id="Phobius"/>
    </source>
</evidence>
<keyword evidence="5 7" id="KW-0472">Membrane</keyword>
<dbReference type="Pfam" id="PF01145">
    <property type="entry name" value="Band_7"/>
    <property type="match status" value="1"/>
</dbReference>
<comment type="subcellular location">
    <subcellularLocation>
        <location evidence="1">Membrane</location>
    </subcellularLocation>
</comment>
<evidence type="ECO:0000256" key="6">
    <source>
        <dbReference type="SAM" id="MobiDB-lite"/>
    </source>
</evidence>
<organism evidence="9">
    <name type="scientific">hydrothermal vent metagenome</name>
    <dbReference type="NCBI Taxonomy" id="652676"/>
    <lineage>
        <taxon>unclassified sequences</taxon>
        <taxon>metagenomes</taxon>
        <taxon>ecological metagenomes</taxon>
    </lineage>
</organism>
<dbReference type="PANTHER" id="PTHR43327:SF2">
    <property type="entry name" value="MODULATOR OF FTSH PROTEASE HFLK"/>
    <property type="match status" value="1"/>
</dbReference>
<keyword evidence="3 7" id="KW-0812">Transmembrane</keyword>
<dbReference type="GO" id="GO:0016020">
    <property type="term" value="C:membrane"/>
    <property type="evidence" value="ECO:0007669"/>
    <property type="project" value="UniProtKB-SubCell"/>
</dbReference>
<reference evidence="9" key="1">
    <citation type="submission" date="2018-06" db="EMBL/GenBank/DDBJ databases">
        <authorList>
            <person name="Zhirakovskaya E."/>
        </authorList>
    </citation>
    <scope>NUCLEOTIDE SEQUENCE</scope>
</reference>
<dbReference type="InterPro" id="IPR010201">
    <property type="entry name" value="HflK"/>
</dbReference>
<proteinExistence type="inferred from homology"/>
<gene>
    <name evidence="9" type="ORF">MNBD_GAMMA24-1952</name>
</gene>
<feature type="region of interest" description="Disordered" evidence="6">
    <location>
        <begin position="353"/>
        <end position="389"/>
    </location>
</feature>
<evidence type="ECO:0000256" key="3">
    <source>
        <dbReference type="ARBA" id="ARBA00022692"/>
    </source>
</evidence>
<dbReference type="InterPro" id="IPR036013">
    <property type="entry name" value="Band_7/SPFH_dom_sf"/>
</dbReference>
<dbReference type="CDD" id="cd03404">
    <property type="entry name" value="SPFH_HflK"/>
    <property type="match status" value="1"/>
</dbReference>
<evidence type="ECO:0000256" key="5">
    <source>
        <dbReference type="ARBA" id="ARBA00023136"/>
    </source>
</evidence>
<dbReference type="SMART" id="SM00244">
    <property type="entry name" value="PHB"/>
    <property type="match status" value="1"/>
</dbReference>
<evidence type="ECO:0000256" key="2">
    <source>
        <dbReference type="ARBA" id="ARBA00006971"/>
    </source>
</evidence>
<protein>
    <submittedName>
        <fullName evidence="9">HflK protein</fullName>
    </submittedName>
</protein>
<dbReference type="InterPro" id="IPR050710">
    <property type="entry name" value="Band7/mec-2_domain"/>
</dbReference>
<dbReference type="InterPro" id="IPR001107">
    <property type="entry name" value="Band_7"/>
</dbReference>
<evidence type="ECO:0000256" key="1">
    <source>
        <dbReference type="ARBA" id="ARBA00004370"/>
    </source>
</evidence>
<dbReference type="SUPFAM" id="SSF117892">
    <property type="entry name" value="Band 7/SPFH domain"/>
    <property type="match status" value="1"/>
</dbReference>
<feature type="compositionally biased region" description="Basic and acidic residues" evidence="6">
    <location>
        <begin position="375"/>
        <end position="389"/>
    </location>
</feature>
<feature type="transmembrane region" description="Helical" evidence="7">
    <location>
        <begin position="61"/>
        <end position="82"/>
    </location>
</feature>
<dbReference type="Gene3D" id="3.30.479.30">
    <property type="entry name" value="Band 7 domain"/>
    <property type="match status" value="1"/>
</dbReference>
<evidence type="ECO:0000256" key="4">
    <source>
        <dbReference type="ARBA" id="ARBA00022989"/>
    </source>
</evidence>
<accession>A0A3B1BAU9</accession>
<dbReference type="AlphaFoldDB" id="A0A3B1BAU9"/>
<dbReference type="InterPro" id="IPR020980">
    <property type="entry name" value="Membrane_HflK_N"/>
</dbReference>
<keyword evidence="4 7" id="KW-1133">Transmembrane helix</keyword>
<comment type="similarity">
    <text evidence="2">Belongs to the band 7/mec-2 family. HflK subfamily.</text>
</comment>
<evidence type="ECO:0000259" key="8">
    <source>
        <dbReference type="SMART" id="SM00244"/>
    </source>
</evidence>
<dbReference type="Pfam" id="PF12221">
    <property type="entry name" value="HflK_N"/>
    <property type="match status" value="1"/>
</dbReference>
<dbReference type="NCBIfam" id="TIGR01933">
    <property type="entry name" value="hflK"/>
    <property type="match status" value="1"/>
</dbReference>
<feature type="region of interest" description="Disordered" evidence="6">
    <location>
        <begin position="1"/>
        <end position="27"/>
    </location>
</feature>
<feature type="domain" description="Band 7" evidence="8">
    <location>
        <begin position="77"/>
        <end position="242"/>
    </location>
</feature>
<name>A0A3B1BAU9_9ZZZZ</name>